<feature type="chain" id="PRO_5046514205" evidence="1">
    <location>
        <begin position="27"/>
        <end position="659"/>
    </location>
</feature>
<dbReference type="InterPro" id="IPR015943">
    <property type="entry name" value="WD40/YVTN_repeat-like_dom_sf"/>
</dbReference>
<dbReference type="EMBL" id="JBEPAZ010000007">
    <property type="protein sequence ID" value="MER6428381.1"/>
    <property type="molecule type" value="Genomic_DNA"/>
</dbReference>
<dbReference type="RefSeq" id="WP_352063423.1">
    <property type="nucleotide sequence ID" value="NZ_JBEOYA010000036.1"/>
</dbReference>
<dbReference type="Gene3D" id="2.130.10.10">
    <property type="entry name" value="YVTN repeat-like/Quinoprotein amine dehydrogenase"/>
    <property type="match status" value="2"/>
</dbReference>
<dbReference type="InterPro" id="IPR011044">
    <property type="entry name" value="Quino_amine_DH_bsu"/>
</dbReference>
<evidence type="ECO:0000256" key="1">
    <source>
        <dbReference type="SAM" id="SignalP"/>
    </source>
</evidence>
<organism evidence="2 3">
    <name type="scientific">Streptomyces sp. 900105245</name>
    <dbReference type="NCBI Taxonomy" id="3154379"/>
    <lineage>
        <taxon>Bacteria</taxon>
        <taxon>Bacillati</taxon>
        <taxon>Actinomycetota</taxon>
        <taxon>Actinomycetes</taxon>
        <taxon>Kitasatosporales</taxon>
        <taxon>Streptomycetaceae</taxon>
        <taxon>Streptomyces</taxon>
    </lineage>
</organism>
<sequence length="659" mass="69443">MRTLTAATTLAVLFSSAALTATPAFADTSKVLPVKSAGDIVVDGVHQRVFVSDPYQGKVVATDYSGSVVGTVASLPGVTGLQLSADSGTVYAASPGANAIVAIDTATVTESTRYATGDGTGPAHLALAGGKLWFGYGTTEHGHIGSLDLSGAEPVQALDQDPGTDYPGAPLLAATPGAPNVLAAAAPEYYNSWLGVYDVSGGTATRTARHGDLGSTSDLALTPDGSRLITANPGNEHHVWQTSDLTQLSGYTTEYHPSAVAIAADGTVAAGTDTPYDPSLYIFRPGAKSTVREYTWPDTDRISGYDELGGADLAWEPGAGAGRLFAVTHNSDSVYTLRVLQGSTKATTTVSVDAPATAIRTKKLTVKGKVTSKLAFPAGVKLTVTRTDLDSPKGKTLPSVTAKADGTFSFTDTPPAGGKVKYAVAFAGDADHAAGAGSDSVDVSRARPVLTVNNNGKVYSYGKDVKFTAHLGKTWKNRTVEIWADPFGGDKPNKRVKSGKVDSHGNLSVTLDLKRDTKVTAKFAGDSRYKAATAASTVGARVSVSTSVSNHYRAKYTWNHTYYFFHKSKNPLITTKMSYYEGRKQKFEFEVHYQGKWYPGDPDYFALGADGVSRVQITGNHGQDVGWRFRVRSSYINGSSGDTVNSTTHGAWKYFTFTG</sequence>
<keyword evidence="3" id="KW-1185">Reference proteome</keyword>
<accession>A0ABV1U3U1</accession>
<dbReference type="Proteomes" id="UP001470023">
    <property type="component" value="Unassembled WGS sequence"/>
</dbReference>
<proteinExistence type="predicted"/>
<reference evidence="2 3" key="1">
    <citation type="submission" date="2024-06" db="EMBL/GenBank/DDBJ databases">
        <title>The Natural Products Discovery Center: Release of the First 8490 Sequenced Strains for Exploring Actinobacteria Biosynthetic Diversity.</title>
        <authorList>
            <person name="Kalkreuter E."/>
            <person name="Kautsar S.A."/>
            <person name="Yang D."/>
            <person name="Bader C.D."/>
            <person name="Teijaro C.N."/>
            <person name="Fluegel L."/>
            <person name="Davis C.M."/>
            <person name="Simpson J.R."/>
            <person name="Lauterbach L."/>
            <person name="Steele A.D."/>
            <person name="Gui C."/>
            <person name="Meng S."/>
            <person name="Li G."/>
            <person name="Viehrig K."/>
            <person name="Ye F."/>
            <person name="Su P."/>
            <person name="Kiefer A.F."/>
            <person name="Nichols A."/>
            <person name="Cepeda A.J."/>
            <person name="Yan W."/>
            <person name="Fan B."/>
            <person name="Jiang Y."/>
            <person name="Adhikari A."/>
            <person name="Zheng C.-J."/>
            <person name="Schuster L."/>
            <person name="Cowan T.M."/>
            <person name="Smanski M.J."/>
            <person name="Chevrette M.G."/>
            <person name="De Carvalho L.P.S."/>
            <person name="Shen B."/>
        </authorList>
    </citation>
    <scope>NUCLEOTIDE SEQUENCE [LARGE SCALE GENOMIC DNA]</scope>
    <source>
        <strain evidence="2 3">NPDC001166</strain>
    </source>
</reference>
<feature type="signal peptide" evidence="1">
    <location>
        <begin position="1"/>
        <end position="26"/>
    </location>
</feature>
<keyword evidence="1" id="KW-0732">Signal</keyword>
<name>A0ABV1U3U1_9ACTN</name>
<dbReference type="SUPFAM" id="SSF50969">
    <property type="entry name" value="YVTN repeat-like/Quinoprotein amine dehydrogenase"/>
    <property type="match status" value="1"/>
</dbReference>
<comment type="caution">
    <text evidence="2">The sequence shown here is derived from an EMBL/GenBank/DDBJ whole genome shotgun (WGS) entry which is preliminary data.</text>
</comment>
<evidence type="ECO:0000313" key="2">
    <source>
        <dbReference type="EMBL" id="MER6428381.1"/>
    </source>
</evidence>
<protein>
    <submittedName>
        <fullName evidence="2">Ig-like domain repeat protein</fullName>
    </submittedName>
</protein>
<gene>
    <name evidence="2" type="ORF">ABT272_11605</name>
</gene>
<evidence type="ECO:0000313" key="3">
    <source>
        <dbReference type="Proteomes" id="UP001470023"/>
    </source>
</evidence>